<evidence type="ECO:0000313" key="1">
    <source>
        <dbReference type="EMBL" id="EGV93286.1"/>
    </source>
</evidence>
<gene>
    <name evidence="1" type="ORF">I79_003281</name>
</gene>
<protein>
    <submittedName>
        <fullName evidence="1">Uncharacterized protein</fullName>
    </submittedName>
</protein>
<dbReference type="Proteomes" id="UP000001075">
    <property type="component" value="Unassembled WGS sequence"/>
</dbReference>
<dbReference type="InParanoid" id="G3GZK6"/>
<dbReference type="AlphaFoldDB" id="G3GZK6"/>
<reference evidence="2" key="1">
    <citation type="journal article" date="2011" name="Nat. Biotechnol.">
        <title>The genomic sequence of the Chinese hamster ovary (CHO)-K1 cell line.</title>
        <authorList>
            <person name="Xu X."/>
            <person name="Nagarajan H."/>
            <person name="Lewis N.E."/>
            <person name="Pan S."/>
            <person name="Cai Z."/>
            <person name="Liu X."/>
            <person name="Chen W."/>
            <person name="Xie M."/>
            <person name="Wang W."/>
            <person name="Hammond S."/>
            <person name="Andersen M.R."/>
            <person name="Neff N."/>
            <person name="Passarelli B."/>
            <person name="Koh W."/>
            <person name="Fan H.C."/>
            <person name="Wang J."/>
            <person name="Gui Y."/>
            <person name="Lee K.H."/>
            <person name="Betenbaugh M.J."/>
            <person name="Quake S.R."/>
            <person name="Famili I."/>
            <person name="Palsson B.O."/>
            <person name="Wang J."/>
        </authorList>
    </citation>
    <scope>NUCLEOTIDE SEQUENCE [LARGE SCALE GENOMIC DNA]</scope>
    <source>
        <strain evidence="2">CHO K1 cell line</strain>
    </source>
</reference>
<accession>G3GZK6</accession>
<evidence type="ECO:0000313" key="2">
    <source>
        <dbReference type="Proteomes" id="UP000001075"/>
    </source>
</evidence>
<dbReference type="EMBL" id="JH000079">
    <property type="protein sequence ID" value="EGV93286.1"/>
    <property type="molecule type" value="Genomic_DNA"/>
</dbReference>
<proteinExistence type="predicted"/>
<sequence length="64" mass="6635">MVSALDPHSPGARLTCSVLASVSHSGILLLCANLNPLPASICDLGLSFLINSFKGIINPVLYAK</sequence>
<organism evidence="1 2">
    <name type="scientific">Cricetulus griseus</name>
    <name type="common">Chinese hamster</name>
    <name type="synonym">Cricetulus barabensis griseus</name>
    <dbReference type="NCBI Taxonomy" id="10029"/>
    <lineage>
        <taxon>Eukaryota</taxon>
        <taxon>Metazoa</taxon>
        <taxon>Chordata</taxon>
        <taxon>Craniata</taxon>
        <taxon>Vertebrata</taxon>
        <taxon>Euteleostomi</taxon>
        <taxon>Mammalia</taxon>
        <taxon>Eutheria</taxon>
        <taxon>Euarchontoglires</taxon>
        <taxon>Glires</taxon>
        <taxon>Rodentia</taxon>
        <taxon>Myomorpha</taxon>
        <taxon>Muroidea</taxon>
        <taxon>Cricetidae</taxon>
        <taxon>Cricetinae</taxon>
        <taxon>Cricetulus</taxon>
    </lineage>
</organism>
<name>G3GZK6_CRIGR</name>